<organism evidence="1 2">
    <name type="scientific">Panagrellus redivivus</name>
    <name type="common">Microworm</name>
    <dbReference type="NCBI Taxonomy" id="6233"/>
    <lineage>
        <taxon>Eukaryota</taxon>
        <taxon>Metazoa</taxon>
        <taxon>Ecdysozoa</taxon>
        <taxon>Nematoda</taxon>
        <taxon>Chromadorea</taxon>
        <taxon>Rhabditida</taxon>
        <taxon>Tylenchina</taxon>
        <taxon>Panagrolaimomorpha</taxon>
        <taxon>Panagrolaimoidea</taxon>
        <taxon>Panagrolaimidae</taxon>
        <taxon>Panagrellus</taxon>
    </lineage>
</organism>
<reference evidence="1" key="1">
    <citation type="journal article" date="2013" name="Genetics">
        <title>The draft genome and transcriptome of Panagrellus redivivus are shaped by the harsh demands of a free-living lifestyle.</title>
        <authorList>
            <person name="Srinivasan J."/>
            <person name="Dillman A.R."/>
            <person name="Macchietto M.G."/>
            <person name="Heikkinen L."/>
            <person name="Lakso M."/>
            <person name="Fracchia K.M."/>
            <person name="Antoshechkin I."/>
            <person name="Mortazavi A."/>
            <person name="Wong G."/>
            <person name="Sternberg P.W."/>
        </authorList>
    </citation>
    <scope>NUCLEOTIDE SEQUENCE [LARGE SCALE GENOMIC DNA]</scope>
    <source>
        <strain evidence="1">MT8872</strain>
    </source>
</reference>
<evidence type="ECO:0000313" key="1">
    <source>
        <dbReference type="Proteomes" id="UP000492821"/>
    </source>
</evidence>
<dbReference type="WBParaSite" id="Pan_g11877.t1">
    <property type="protein sequence ID" value="Pan_g11877.t1"/>
    <property type="gene ID" value="Pan_g11877"/>
</dbReference>
<reference evidence="2" key="2">
    <citation type="submission" date="2020-10" db="UniProtKB">
        <authorList>
            <consortium name="WormBaseParasite"/>
        </authorList>
    </citation>
    <scope>IDENTIFICATION</scope>
</reference>
<accession>A0A7E4US71</accession>
<proteinExistence type="predicted"/>
<name>A0A7E4US71_PANRE</name>
<dbReference type="Proteomes" id="UP000492821">
    <property type="component" value="Unassembled WGS sequence"/>
</dbReference>
<evidence type="ECO:0000313" key="2">
    <source>
        <dbReference type="WBParaSite" id="Pan_g11877.t1"/>
    </source>
</evidence>
<dbReference type="AlphaFoldDB" id="A0A7E4US71"/>
<protein>
    <submittedName>
        <fullName evidence="2">DUF4283 domain-containing protein</fullName>
    </submittedName>
</protein>
<keyword evidence="1" id="KW-1185">Reference proteome</keyword>
<sequence>MKFTEPVNFSTVWPLLKNCKQFELNITNLVYDKNMATTMPLHRPMIASWVAFRNLPVSVYVVMPIINYFSTNPNFPQCVVLTFLPGTTFSDLQPLIKTAQEKMHDSGVMFNKSGEHVSINNGQQPPENDNAEIKDVVLRVTPEGWYQVDYYLPL</sequence>